<name>A0ABN7RKH0_OIKDI</name>
<dbReference type="EMBL" id="OU015568">
    <property type="protein sequence ID" value="CAG5077154.1"/>
    <property type="molecule type" value="Genomic_DNA"/>
</dbReference>
<evidence type="ECO:0000313" key="1">
    <source>
        <dbReference type="EMBL" id="CAG5077154.1"/>
    </source>
</evidence>
<organism evidence="1 2">
    <name type="scientific">Oikopleura dioica</name>
    <name type="common">Tunicate</name>
    <dbReference type="NCBI Taxonomy" id="34765"/>
    <lineage>
        <taxon>Eukaryota</taxon>
        <taxon>Metazoa</taxon>
        <taxon>Chordata</taxon>
        <taxon>Tunicata</taxon>
        <taxon>Appendicularia</taxon>
        <taxon>Copelata</taxon>
        <taxon>Oikopleuridae</taxon>
        <taxon>Oikopleura</taxon>
    </lineage>
</organism>
<gene>
    <name evidence="1" type="ORF">OKIOD_LOCUS199</name>
</gene>
<accession>A0ABN7RKH0</accession>
<evidence type="ECO:0000313" key="2">
    <source>
        <dbReference type="Proteomes" id="UP001158576"/>
    </source>
</evidence>
<keyword evidence="2" id="KW-1185">Reference proteome</keyword>
<proteinExistence type="predicted"/>
<sequence>MSESVHREVVKLRQELNTLDTAFNEFKTMTNNRVEQISTSLKEIARTKVGTMICFRCHGYVLEHIQLQCGHIYCLH</sequence>
<reference evidence="1 2" key="1">
    <citation type="submission" date="2021-04" db="EMBL/GenBank/DDBJ databases">
        <authorList>
            <person name="Bliznina A."/>
        </authorList>
    </citation>
    <scope>NUCLEOTIDE SEQUENCE [LARGE SCALE GENOMIC DNA]</scope>
</reference>
<protein>
    <submittedName>
        <fullName evidence="1">Oidioi.mRNA.OKI2018_I69.PAR.g8641.t1.cds</fullName>
    </submittedName>
</protein>
<dbReference type="Proteomes" id="UP001158576">
    <property type="component" value="Chromosome PAR"/>
</dbReference>